<keyword evidence="2" id="KW-1185">Reference proteome</keyword>
<dbReference type="Proteomes" id="UP000263595">
    <property type="component" value="Unassembled WGS sequence"/>
</dbReference>
<dbReference type="Gene3D" id="2.180.10.10">
    <property type="entry name" value="RHS repeat-associated core"/>
    <property type="match status" value="1"/>
</dbReference>
<evidence type="ECO:0000313" key="1">
    <source>
        <dbReference type="EMBL" id="SYX91984.1"/>
    </source>
</evidence>
<dbReference type="RefSeq" id="WP_119144632.1">
    <property type="nucleotide sequence ID" value="NZ_CBCSFL010000030.1"/>
</dbReference>
<dbReference type="SUPFAM" id="SSF56399">
    <property type="entry name" value="ADP-ribosylation"/>
    <property type="match status" value="1"/>
</dbReference>
<gene>
    <name evidence="1" type="ORF">CCOS865_04264</name>
</gene>
<dbReference type="NCBIfam" id="TIGR03696">
    <property type="entry name" value="Rhs_assc_core"/>
    <property type="match status" value="1"/>
</dbReference>
<evidence type="ECO:0008006" key="3">
    <source>
        <dbReference type="Google" id="ProtNLM"/>
    </source>
</evidence>
<dbReference type="InterPro" id="IPR022385">
    <property type="entry name" value="Rhs_assc_core"/>
</dbReference>
<sequence length="332" mass="36559">MATEYSQLYFYRNNLLSTSLNPTGHICVVSAHNTPAAETTFSGTSTMTRLYHVDGLRTLQGVNRTTPLNYTAFGFSPRSAVGCPLLGFTGQLHDRATNLYILGNGRRAYSPILMRFHSPDRLSPFGKGGINTYAYCGGDPINFSDPSGLFRKWFRKQFRRLTGQTKAFNKGETAGFKRGKPAGVAEGLEVGRAEGEIIGLEKGEIIGFKKGEISGFKKGKAAGVAKGSASARKEMSSKTLTQLQKEVQLRERTADQTVQQAFNNAVNGQAPFQSLRADDGTNLQLRQIYGMSMVGQGHSHYRGNRPNVFYYIDEINGVRGNVIETPDWLYLD</sequence>
<dbReference type="PANTHER" id="PTHR32305:SF15">
    <property type="entry name" value="PROTEIN RHSA-RELATED"/>
    <property type="match status" value="1"/>
</dbReference>
<dbReference type="AlphaFoldDB" id="A0A383RZB4"/>
<dbReference type="PANTHER" id="PTHR32305">
    <property type="match status" value="1"/>
</dbReference>
<accession>A0A383RZB4</accession>
<dbReference type="OrthoDB" id="5862074at2"/>
<proteinExistence type="predicted"/>
<protein>
    <recommendedName>
        <fullName evidence="3">RHS repeat-associated core domain-containing protein</fullName>
    </recommendedName>
</protein>
<name>A0A383RZB4_9PSED</name>
<reference evidence="2" key="1">
    <citation type="submission" date="2018-08" db="EMBL/GenBank/DDBJ databases">
        <authorList>
            <person name="Blom J."/>
        </authorList>
    </citation>
    <scope>NUCLEOTIDE SEQUENCE [LARGE SCALE GENOMIC DNA]</scope>
    <source>
        <strain evidence="2">CCOS 865</strain>
    </source>
</reference>
<organism evidence="1 2">
    <name type="scientific">Pseudomonas reidholzensis</name>
    <dbReference type="NCBI Taxonomy" id="1785162"/>
    <lineage>
        <taxon>Bacteria</taxon>
        <taxon>Pseudomonadati</taxon>
        <taxon>Pseudomonadota</taxon>
        <taxon>Gammaproteobacteria</taxon>
        <taxon>Pseudomonadales</taxon>
        <taxon>Pseudomonadaceae</taxon>
        <taxon>Pseudomonas</taxon>
    </lineage>
</organism>
<evidence type="ECO:0000313" key="2">
    <source>
        <dbReference type="Proteomes" id="UP000263595"/>
    </source>
</evidence>
<dbReference type="InterPro" id="IPR050708">
    <property type="entry name" value="T6SS_VgrG/RHS"/>
</dbReference>
<dbReference type="EMBL" id="UNOZ01000030">
    <property type="protein sequence ID" value="SYX91984.1"/>
    <property type="molecule type" value="Genomic_DNA"/>
</dbReference>